<dbReference type="EMBL" id="JAENIK010000009">
    <property type="protein sequence ID" value="MBK1815498.1"/>
    <property type="molecule type" value="Genomic_DNA"/>
</dbReference>
<dbReference type="AlphaFoldDB" id="A0A934V9T7"/>
<comment type="caution">
    <text evidence="1">The sequence shown here is derived from an EMBL/GenBank/DDBJ whole genome shotgun (WGS) entry which is preliminary data.</text>
</comment>
<dbReference type="SUPFAM" id="SSF109604">
    <property type="entry name" value="HD-domain/PDEase-like"/>
    <property type="match status" value="1"/>
</dbReference>
<proteinExistence type="predicted"/>
<organism evidence="1 2">
    <name type="scientific">Luteolibacter yonseiensis</name>
    <dbReference type="NCBI Taxonomy" id="1144680"/>
    <lineage>
        <taxon>Bacteria</taxon>
        <taxon>Pseudomonadati</taxon>
        <taxon>Verrucomicrobiota</taxon>
        <taxon>Verrucomicrobiia</taxon>
        <taxon>Verrucomicrobiales</taxon>
        <taxon>Verrucomicrobiaceae</taxon>
        <taxon>Luteolibacter</taxon>
    </lineage>
</organism>
<dbReference type="Proteomes" id="UP000600139">
    <property type="component" value="Unassembled WGS sequence"/>
</dbReference>
<dbReference type="RefSeq" id="WP_200350462.1">
    <property type="nucleotide sequence ID" value="NZ_BAABHZ010000008.1"/>
</dbReference>
<reference evidence="1" key="1">
    <citation type="submission" date="2021-01" db="EMBL/GenBank/DDBJ databases">
        <title>Modified the classification status of verrucomicrobia.</title>
        <authorList>
            <person name="Feng X."/>
        </authorList>
    </citation>
    <scope>NUCLEOTIDE SEQUENCE</scope>
    <source>
        <strain evidence="1">JCM 18052</strain>
    </source>
</reference>
<protein>
    <submittedName>
        <fullName evidence="1">Uncharacterized protein</fullName>
    </submittedName>
</protein>
<gene>
    <name evidence="1" type="ORF">JIN84_07725</name>
</gene>
<evidence type="ECO:0000313" key="1">
    <source>
        <dbReference type="EMBL" id="MBK1815498.1"/>
    </source>
</evidence>
<keyword evidence="2" id="KW-1185">Reference proteome</keyword>
<accession>A0A934V9T7</accession>
<dbReference type="Gene3D" id="1.10.3210.10">
    <property type="entry name" value="Hypothetical protein af1432"/>
    <property type="match status" value="1"/>
</dbReference>
<name>A0A934V9T7_9BACT</name>
<sequence length="172" mass="19272">MSSSRWCDFDKLTATVSSQFHGGPHSAHGPDHWRRVEQNGLWLATQTGADILVVRLFAWFHDAKRENEYTDPQHGRRGGEYAASLRGVLFELDDAAFESLVYACTWHTDGEFAENPTIGTCWDADRLDLGRVGMIPSSNYMSTPFGKEVADAGSFYPFLDRIRLSSGDYEAT</sequence>
<evidence type="ECO:0000313" key="2">
    <source>
        <dbReference type="Proteomes" id="UP000600139"/>
    </source>
</evidence>